<evidence type="ECO:0000313" key="2">
    <source>
        <dbReference type="EMBL" id="MCF3938819.1"/>
    </source>
</evidence>
<keyword evidence="3" id="KW-1185">Reference proteome</keyword>
<organism evidence="2 3">
    <name type="scientific">Gordonia tangerina</name>
    <dbReference type="NCBI Taxonomy" id="2911060"/>
    <lineage>
        <taxon>Bacteria</taxon>
        <taxon>Bacillati</taxon>
        <taxon>Actinomycetota</taxon>
        <taxon>Actinomycetes</taxon>
        <taxon>Mycobacteriales</taxon>
        <taxon>Gordoniaceae</taxon>
        <taxon>Gordonia</taxon>
    </lineage>
</organism>
<dbReference type="Proteomes" id="UP001108089">
    <property type="component" value="Unassembled WGS sequence"/>
</dbReference>
<dbReference type="RefSeq" id="WP_235723549.1">
    <property type="nucleotide sequence ID" value="NZ_JAKGCU010000007.1"/>
</dbReference>
<dbReference type="PROSITE" id="PS51257">
    <property type="entry name" value="PROKAR_LIPOPROTEIN"/>
    <property type="match status" value="1"/>
</dbReference>
<feature type="chain" id="PRO_5045365765" description="Lipoprotein" evidence="1">
    <location>
        <begin position="27"/>
        <end position="140"/>
    </location>
</feature>
<reference evidence="2" key="1">
    <citation type="submission" date="2022-01" db="EMBL/GenBank/DDBJ databases">
        <title>Gordonia xiamenensis sp. nov., isolated from surface seawater in Xiamen.</title>
        <authorList>
            <person name="He Y.F."/>
        </authorList>
    </citation>
    <scope>NUCLEOTIDE SEQUENCE</scope>
    <source>
        <strain evidence="2">GW1C4-4</strain>
    </source>
</reference>
<name>A0ABS9DKL9_9ACTN</name>
<comment type="caution">
    <text evidence="2">The sequence shown here is derived from an EMBL/GenBank/DDBJ whole genome shotgun (WGS) entry which is preliminary data.</text>
</comment>
<protein>
    <recommendedName>
        <fullName evidence="4">Lipoprotein</fullName>
    </recommendedName>
</protein>
<feature type="signal peptide" evidence="1">
    <location>
        <begin position="1"/>
        <end position="26"/>
    </location>
</feature>
<evidence type="ECO:0000256" key="1">
    <source>
        <dbReference type="SAM" id="SignalP"/>
    </source>
</evidence>
<gene>
    <name evidence="2" type="ORF">L1892_10575</name>
</gene>
<sequence>MNASTRARALLLMSAAVTLLTVSGCADDVTEPTRPTGSAVDNTIDPMSLDRVLDGVAAQDLPVTNRHDVTGDVCPDAGCTSAVAADELTVMHFSTTGRAEIYRGAHPESFQVLDVVVTFPDTSSAEQRDRYSDAVQVALR</sequence>
<proteinExistence type="predicted"/>
<evidence type="ECO:0000313" key="3">
    <source>
        <dbReference type="Proteomes" id="UP001108089"/>
    </source>
</evidence>
<keyword evidence="1" id="KW-0732">Signal</keyword>
<evidence type="ECO:0008006" key="4">
    <source>
        <dbReference type="Google" id="ProtNLM"/>
    </source>
</evidence>
<dbReference type="EMBL" id="JAKGCU010000007">
    <property type="protein sequence ID" value="MCF3938819.1"/>
    <property type="molecule type" value="Genomic_DNA"/>
</dbReference>
<accession>A0ABS9DKL9</accession>